<evidence type="ECO:0000313" key="3">
    <source>
        <dbReference type="EMBL" id="MDR7358608.1"/>
    </source>
</evidence>
<reference evidence="3 4" key="1">
    <citation type="submission" date="2023-07" db="EMBL/GenBank/DDBJ databases">
        <title>Sequencing the genomes of 1000 actinobacteria strains.</title>
        <authorList>
            <person name="Klenk H.-P."/>
        </authorList>
    </citation>
    <scope>NUCLEOTIDE SEQUENCE [LARGE SCALE GENOMIC DNA]</scope>
    <source>
        <strain evidence="3 4">DSM 20167</strain>
    </source>
</reference>
<dbReference type="GO" id="GO:0008168">
    <property type="term" value="F:methyltransferase activity"/>
    <property type="evidence" value="ECO:0007669"/>
    <property type="project" value="UniProtKB-KW"/>
</dbReference>
<accession>A0ABU2BJ26</accession>
<dbReference type="SUPFAM" id="SSF53335">
    <property type="entry name" value="S-adenosyl-L-methionine-dependent methyltransferases"/>
    <property type="match status" value="1"/>
</dbReference>
<dbReference type="GO" id="GO:0032259">
    <property type="term" value="P:methylation"/>
    <property type="evidence" value="ECO:0007669"/>
    <property type="project" value="UniProtKB-KW"/>
</dbReference>
<dbReference type="PANTHER" id="PTHR43861:SF3">
    <property type="entry name" value="PUTATIVE (AFU_ORTHOLOGUE AFUA_2G14390)-RELATED"/>
    <property type="match status" value="1"/>
</dbReference>
<organism evidence="3 4">
    <name type="scientific">Paeniglutamicibacter sulfureus</name>
    <dbReference type="NCBI Taxonomy" id="43666"/>
    <lineage>
        <taxon>Bacteria</taxon>
        <taxon>Bacillati</taxon>
        <taxon>Actinomycetota</taxon>
        <taxon>Actinomycetes</taxon>
        <taxon>Micrococcales</taxon>
        <taxon>Micrococcaceae</taxon>
        <taxon>Paeniglutamicibacter</taxon>
    </lineage>
</organism>
<dbReference type="Gene3D" id="3.40.50.150">
    <property type="entry name" value="Vaccinia Virus protein VP39"/>
    <property type="match status" value="1"/>
</dbReference>
<feature type="domain" description="Methyltransferase" evidence="2">
    <location>
        <begin position="45"/>
        <end position="138"/>
    </location>
</feature>
<keyword evidence="4" id="KW-1185">Reference proteome</keyword>
<dbReference type="Pfam" id="PF13649">
    <property type="entry name" value="Methyltransf_25"/>
    <property type="match status" value="1"/>
</dbReference>
<keyword evidence="1" id="KW-0808">Transferase</keyword>
<sequence>MTGTTGPLDATAWDRRYADPAGVWGAAPNVWVVQELGALAPGRAMDLAAGEGRHALWLADRGWKVKAVDFSSTGLEVGRNVATAQALGENIEWIVQEATAITPEPGSADLVLVAYLQLPATQLQAAVTVAAGALAPGGRFLFVSHDASNLEHGTGGPQDPAVLQTPAQVAGWLRAAGMSILSAETRTRAVAGKLRPALDCVVVAQASPGDNERNRA</sequence>
<dbReference type="Proteomes" id="UP001183817">
    <property type="component" value="Unassembled WGS sequence"/>
</dbReference>
<keyword evidence="3" id="KW-0489">Methyltransferase</keyword>
<evidence type="ECO:0000259" key="2">
    <source>
        <dbReference type="Pfam" id="PF13649"/>
    </source>
</evidence>
<dbReference type="RefSeq" id="WP_310290530.1">
    <property type="nucleotide sequence ID" value="NZ_BAAAWO010000001.1"/>
</dbReference>
<dbReference type="CDD" id="cd02440">
    <property type="entry name" value="AdoMet_MTases"/>
    <property type="match status" value="1"/>
</dbReference>
<comment type="caution">
    <text evidence="3">The sequence shown here is derived from an EMBL/GenBank/DDBJ whole genome shotgun (WGS) entry which is preliminary data.</text>
</comment>
<evidence type="ECO:0000256" key="1">
    <source>
        <dbReference type="ARBA" id="ARBA00022679"/>
    </source>
</evidence>
<dbReference type="InterPro" id="IPR041698">
    <property type="entry name" value="Methyltransf_25"/>
</dbReference>
<dbReference type="InterPro" id="IPR029063">
    <property type="entry name" value="SAM-dependent_MTases_sf"/>
</dbReference>
<gene>
    <name evidence="3" type="ORF">J2S64_002299</name>
</gene>
<evidence type="ECO:0000313" key="4">
    <source>
        <dbReference type="Proteomes" id="UP001183817"/>
    </source>
</evidence>
<proteinExistence type="predicted"/>
<dbReference type="EMBL" id="JAVDYI010000001">
    <property type="protein sequence ID" value="MDR7358608.1"/>
    <property type="molecule type" value="Genomic_DNA"/>
</dbReference>
<protein>
    <submittedName>
        <fullName evidence="3">SAM-dependent methyltransferase</fullName>
    </submittedName>
</protein>
<name>A0ABU2BJ26_9MICC</name>
<dbReference type="PANTHER" id="PTHR43861">
    <property type="entry name" value="TRANS-ACONITATE 2-METHYLTRANSFERASE-RELATED"/>
    <property type="match status" value="1"/>
</dbReference>